<evidence type="ECO:0000313" key="3">
    <source>
        <dbReference type="Proteomes" id="UP000321816"/>
    </source>
</evidence>
<evidence type="ECO:0000256" key="1">
    <source>
        <dbReference type="SAM" id="Phobius"/>
    </source>
</evidence>
<feature type="transmembrane region" description="Helical" evidence="1">
    <location>
        <begin position="35"/>
        <end position="51"/>
    </location>
</feature>
<dbReference type="InterPro" id="IPR010718">
    <property type="entry name" value="DUF1294"/>
</dbReference>
<dbReference type="KEGG" id="ahal:FTX54_012650"/>
<keyword evidence="1" id="KW-0472">Membrane</keyword>
<gene>
    <name evidence="2" type="ORF">FTX54_012650</name>
</gene>
<accession>A0AAJ8LS52</accession>
<dbReference type="RefSeq" id="WP_187254508.1">
    <property type="nucleotide sequence ID" value="NZ_CP144914.1"/>
</dbReference>
<dbReference type="AlphaFoldDB" id="A0AAJ8LS52"/>
<organism evidence="2 3">
    <name type="scientific">Alkalicoccus halolimnae</name>
    <dbReference type="NCBI Taxonomy" id="1667239"/>
    <lineage>
        <taxon>Bacteria</taxon>
        <taxon>Bacillati</taxon>
        <taxon>Bacillota</taxon>
        <taxon>Bacilli</taxon>
        <taxon>Bacillales</taxon>
        <taxon>Bacillaceae</taxon>
        <taxon>Alkalicoccus</taxon>
    </lineage>
</organism>
<reference evidence="2 3" key="1">
    <citation type="submission" date="2024-01" db="EMBL/GenBank/DDBJ databases">
        <title>Complete Genome Sequence of Alkalicoccus halolimnae BZ-SZ-XJ29T, a Moderately Halophilic Bacterium Isolated from a Salt Lake.</title>
        <authorList>
            <person name="Zhao B."/>
        </authorList>
    </citation>
    <scope>NUCLEOTIDE SEQUENCE [LARGE SCALE GENOMIC DNA]</scope>
    <source>
        <strain evidence="2 3">BZ-SZ-XJ29</strain>
    </source>
</reference>
<keyword evidence="1" id="KW-0812">Transmembrane</keyword>
<proteinExistence type="predicted"/>
<sequence length="82" mass="9463">MVFIWLAVNVIGSIIFWLDKQRAVKRKRRIAEKTLLLWAFIGAAPAMFAVSRTIRHKTRVRKFQICLPLFSVLQLLAGLVLI</sequence>
<dbReference type="Proteomes" id="UP000321816">
    <property type="component" value="Chromosome"/>
</dbReference>
<feature type="transmembrane region" description="Helical" evidence="1">
    <location>
        <begin position="63"/>
        <end position="81"/>
    </location>
</feature>
<keyword evidence="3" id="KW-1185">Reference proteome</keyword>
<keyword evidence="1" id="KW-1133">Transmembrane helix</keyword>
<name>A0AAJ8LS52_9BACI</name>
<dbReference type="EMBL" id="CP144914">
    <property type="protein sequence ID" value="WWD79261.1"/>
    <property type="molecule type" value="Genomic_DNA"/>
</dbReference>
<dbReference type="Pfam" id="PF06961">
    <property type="entry name" value="DUF1294"/>
    <property type="match status" value="1"/>
</dbReference>
<evidence type="ECO:0000313" key="2">
    <source>
        <dbReference type="EMBL" id="WWD79261.1"/>
    </source>
</evidence>
<protein>
    <submittedName>
        <fullName evidence="2">DUF1294 domain-containing protein</fullName>
    </submittedName>
</protein>